<comment type="caution">
    <text evidence="11">The sequence shown here is derived from an EMBL/GenBank/DDBJ whole genome shotgun (WGS) entry which is preliminary data.</text>
</comment>
<evidence type="ECO:0000256" key="7">
    <source>
        <dbReference type="PIRSR" id="PIRSR005091-2"/>
    </source>
</evidence>
<dbReference type="GO" id="GO:0016787">
    <property type="term" value="F:hydrolase activity"/>
    <property type="evidence" value="ECO:0007669"/>
    <property type="project" value="UniProtKB-KW"/>
</dbReference>
<feature type="domain" description="Sulfatase N-terminal" evidence="10">
    <location>
        <begin position="282"/>
        <end position="550"/>
    </location>
</feature>
<feature type="transmembrane region" description="Helical" evidence="9">
    <location>
        <begin position="54"/>
        <end position="83"/>
    </location>
</feature>
<evidence type="ECO:0000256" key="1">
    <source>
        <dbReference type="ARBA" id="ARBA00004651"/>
    </source>
</evidence>
<keyword evidence="11" id="KW-0378">Hydrolase</keyword>
<dbReference type="Gene3D" id="3.40.720.10">
    <property type="entry name" value="Alkaline Phosphatase, subunit A"/>
    <property type="match status" value="1"/>
</dbReference>
<sequence length="644" mass="71705">MSFASPTAGPARWLPRRLQPLLPVLVAFLVFNALVRLGLLAFNGQWSLALPWRLLPILGIGALFDLGVAAFFLPPLGWLLLVWPARRARGLRWTMLALLLPLCVLMVFVGVAEFTFWNEFASRFNFIAVDYLVYTSEVLGNIRESYNLPLLLGGVGVVALAIWALLARRLARQQGWAADGMSWRRRGAVALLLAAAPVLSYVALDERYKEFSADAQANELAGNGYYDFWYAFWHNEIDYDRFYSTLPTRDAAAELALELGSPAAAHPFDREVVHAGPEKRLNVVLVSVESLSASFLGVFGNQEGLTPNLDRLARDGLLFTRLYATGTRTVRGLEALALSVPPTPGHSIVKRPDNANLYTVGEVFKSKGYEPLYIYGGYGYFDNMNAFFGGNGYTVVDRTALKSDEIHFENIWGVTDEDLFSLALRELDQRAAAGKPFFAHVMTTSNHRPFTYPDGRIDIPSKTGREGGVKYTDWAIGDFIERARKKPWFDDTVFVIVADHTHNGRGRQELPPDNYHIPMLIYAPKHVAAGRVDSIASQIDVAPTLLGLLNFSYHSRFFGQDILREGQQHQRALLANYQTVGYYQDGRVVELKPGGRSRVVDADTGRELPDDALSQQLREEAIAYYQVAASAYKSGELRLAAASR</sequence>
<keyword evidence="7" id="KW-0464">Manganese</keyword>
<dbReference type="PIRSF" id="PIRSF005091">
    <property type="entry name" value="Mmb_sulf_HI1246"/>
    <property type="match status" value="1"/>
</dbReference>
<organism evidence="11 12">
    <name type="scientific">Azohydromonas caseinilytica</name>
    <dbReference type="NCBI Taxonomy" id="2728836"/>
    <lineage>
        <taxon>Bacteria</taxon>
        <taxon>Pseudomonadati</taxon>
        <taxon>Pseudomonadota</taxon>
        <taxon>Betaproteobacteria</taxon>
        <taxon>Burkholderiales</taxon>
        <taxon>Sphaerotilaceae</taxon>
        <taxon>Azohydromonas</taxon>
    </lineage>
</organism>
<dbReference type="InterPro" id="IPR017850">
    <property type="entry name" value="Alkaline_phosphatase_core_sf"/>
</dbReference>
<feature type="transmembrane region" description="Helical" evidence="9">
    <location>
        <begin position="21"/>
        <end position="42"/>
    </location>
</feature>
<dbReference type="Pfam" id="PF00884">
    <property type="entry name" value="Sulfatase"/>
    <property type="match status" value="1"/>
</dbReference>
<dbReference type="InterPro" id="IPR050448">
    <property type="entry name" value="OpgB/LTA_synthase_biosynth"/>
</dbReference>
<evidence type="ECO:0000259" key="10">
    <source>
        <dbReference type="Pfam" id="PF00884"/>
    </source>
</evidence>
<evidence type="ECO:0000256" key="6">
    <source>
        <dbReference type="PIRSR" id="PIRSR005091-1"/>
    </source>
</evidence>
<dbReference type="PANTHER" id="PTHR47371:SF3">
    <property type="entry name" value="PHOSPHOGLYCEROL TRANSFERASE I"/>
    <property type="match status" value="1"/>
</dbReference>
<accession>A0A848F5C0</accession>
<proteinExistence type="predicted"/>
<gene>
    <name evidence="11" type="ORF">HHL10_04915</name>
</gene>
<evidence type="ECO:0000256" key="2">
    <source>
        <dbReference type="ARBA" id="ARBA00022475"/>
    </source>
</evidence>
<dbReference type="InterPro" id="IPR012160">
    <property type="entry name" value="LtaS-like"/>
</dbReference>
<dbReference type="AlphaFoldDB" id="A0A848F5C0"/>
<dbReference type="GO" id="GO:0016740">
    <property type="term" value="F:transferase activity"/>
    <property type="evidence" value="ECO:0007669"/>
    <property type="project" value="UniProtKB-KW"/>
</dbReference>
<dbReference type="GO" id="GO:0046872">
    <property type="term" value="F:metal ion binding"/>
    <property type="evidence" value="ECO:0007669"/>
    <property type="project" value="UniProtKB-KW"/>
</dbReference>
<dbReference type="EMBL" id="JABBFW010000002">
    <property type="protein sequence ID" value="NML14318.1"/>
    <property type="molecule type" value="Genomic_DNA"/>
</dbReference>
<feature type="binding site" evidence="8">
    <location>
        <position position="500"/>
    </location>
    <ligand>
        <name>Mn(2+)</name>
        <dbReference type="ChEBI" id="CHEBI:29035"/>
    </ligand>
</feature>
<evidence type="ECO:0000313" key="11">
    <source>
        <dbReference type="EMBL" id="NML14318.1"/>
    </source>
</evidence>
<feature type="binding site" evidence="8">
    <location>
        <position position="329"/>
    </location>
    <ligand>
        <name>Mn(2+)</name>
        <dbReference type="ChEBI" id="CHEBI:29035"/>
    </ligand>
</feature>
<evidence type="ECO:0000256" key="3">
    <source>
        <dbReference type="ARBA" id="ARBA00022692"/>
    </source>
</evidence>
<evidence type="ECO:0000256" key="8">
    <source>
        <dbReference type="PIRSR" id="PIRSR005091-3"/>
    </source>
</evidence>
<feature type="active site" evidence="6">
    <location>
        <position position="329"/>
    </location>
</feature>
<feature type="binding site" evidence="8">
    <location>
        <position position="289"/>
    </location>
    <ligand>
        <name>Mn(2+)</name>
        <dbReference type="ChEBI" id="CHEBI:29035"/>
    </ligand>
</feature>
<evidence type="ECO:0000256" key="4">
    <source>
        <dbReference type="ARBA" id="ARBA00022989"/>
    </source>
</evidence>
<feature type="binding site" evidence="8">
    <location>
        <position position="499"/>
    </location>
    <ligand>
        <name>Mn(2+)</name>
        <dbReference type="ChEBI" id="CHEBI:29035"/>
    </ligand>
</feature>
<dbReference type="CDD" id="cd16015">
    <property type="entry name" value="LTA_synthase"/>
    <property type="match status" value="1"/>
</dbReference>
<feature type="transmembrane region" description="Helical" evidence="9">
    <location>
        <begin position="187"/>
        <end position="204"/>
    </location>
</feature>
<evidence type="ECO:0000256" key="9">
    <source>
        <dbReference type="SAM" id="Phobius"/>
    </source>
</evidence>
<protein>
    <submittedName>
        <fullName evidence="11">Sulfatase-like hydrolase/transferase</fullName>
    </submittedName>
</protein>
<evidence type="ECO:0000256" key="5">
    <source>
        <dbReference type="ARBA" id="ARBA00023136"/>
    </source>
</evidence>
<keyword evidence="5 9" id="KW-0472">Membrane</keyword>
<dbReference type="SUPFAM" id="SSF53649">
    <property type="entry name" value="Alkaline phosphatase-like"/>
    <property type="match status" value="1"/>
</dbReference>
<dbReference type="PANTHER" id="PTHR47371">
    <property type="entry name" value="LIPOTEICHOIC ACID SYNTHASE"/>
    <property type="match status" value="1"/>
</dbReference>
<reference evidence="11 12" key="1">
    <citation type="submission" date="2020-04" db="EMBL/GenBank/DDBJ databases">
        <title>Azohydromonas sp. isolated from soil.</title>
        <authorList>
            <person name="Dahal R.H."/>
        </authorList>
    </citation>
    <scope>NUCLEOTIDE SEQUENCE [LARGE SCALE GENOMIC DNA]</scope>
    <source>
        <strain evidence="11 12">G-1-1-14</strain>
    </source>
</reference>
<dbReference type="Proteomes" id="UP000574067">
    <property type="component" value="Unassembled WGS sequence"/>
</dbReference>
<evidence type="ECO:0000313" key="12">
    <source>
        <dbReference type="Proteomes" id="UP000574067"/>
    </source>
</evidence>
<dbReference type="GO" id="GO:0005886">
    <property type="term" value="C:plasma membrane"/>
    <property type="evidence" value="ECO:0007669"/>
    <property type="project" value="UniProtKB-SubCell"/>
</dbReference>
<keyword evidence="4 9" id="KW-1133">Transmembrane helix</keyword>
<feature type="transmembrane region" description="Helical" evidence="9">
    <location>
        <begin position="95"/>
        <end position="117"/>
    </location>
</feature>
<keyword evidence="3 9" id="KW-0812">Transmembrane</keyword>
<keyword evidence="7" id="KW-0479">Metal-binding</keyword>
<feature type="transmembrane region" description="Helical" evidence="9">
    <location>
        <begin position="146"/>
        <end position="166"/>
    </location>
</feature>
<keyword evidence="12" id="KW-1185">Reference proteome</keyword>
<dbReference type="Gene3D" id="3.30.1120.80">
    <property type="match status" value="1"/>
</dbReference>
<dbReference type="InterPro" id="IPR000917">
    <property type="entry name" value="Sulfatase_N"/>
</dbReference>
<keyword evidence="2" id="KW-1003">Cell membrane</keyword>
<feature type="binding site" evidence="7">
    <location>
        <position position="447"/>
    </location>
    <ligand>
        <name>substrate</name>
    </ligand>
</feature>
<comment type="subcellular location">
    <subcellularLocation>
        <location evidence="1">Cell membrane</location>
        <topology evidence="1">Multi-pass membrane protein</topology>
    </subcellularLocation>
</comment>
<name>A0A848F5C0_9BURK</name>
<keyword evidence="11" id="KW-0808">Transferase</keyword>